<evidence type="ECO:0000259" key="2">
    <source>
        <dbReference type="Pfam" id="PF25540"/>
    </source>
</evidence>
<name>A0AAV5G797_9BASI</name>
<feature type="compositionally biased region" description="Polar residues" evidence="1">
    <location>
        <begin position="334"/>
        <end position="350"/>
    </location>
</feature>
<gene>
    <name evidence="3" type="ORF">Rhopal_001392-T1</name>
</gene>
<dbReference type="Pfam" id="PF25540">
    <property type="entry name" value="DUF7923"/>
    <property type="match status" value="2"/>
</dbReference>
<sequence length="825" mass="90792">MEAAQKGFTSADSVLDVQLDADKDSFVADVIQKRYATQQRFVGLCEAAEQAKSYGAVGHEEVELLKLVKDVEGQLEGLRLELRDKELRSLATEREDSERTSELLDSQLRSLQASAANEDNAESPKVGVRSAGIKGPRTALVLINGNVAPFGNQLIQNGKLGAKQAAELIRDQISLDLGTSDGSEPTIYTTFIYDRKALVSTLSSQQIISAPSTWKNFADAFSRPPTHHVIEIDQNAPVEVHMAAIIVKLGFMRGLERIYIAGTHPASELIPAVSKVGDQGVEADQDFDETVMAKVVLIKHASEDFLGEIGGPTVSFGDLFLSDAARSLGGGGSQAQTFSPGRPTASTAPSSRRGRSEADSTERTRVSGRSGKPAGGSSRYAPSAVEGRKINPNRALLQQDHLTENQIERFKEEVSRRACAGLLKEGRCFWSEQHRGSRTMEANGDTDPDMRHTLISEWQGLLTAQDDFVARLLNDEVRDLGEIEHLRTQIPPTPPPDPDLEVRMHAHAYQLQELRREVADWTALVEETRQKVAEAHRTRDERQQAVDRLLASAPPRPSRPKSKAAPAQAGPPFILILIDASTAPFNEGAIGNGYLGGADIGARVRWEVEKDLREHNIELDEGEDEPLQPGVLCFVWHNKKALVYNLKQSRVLTRDDTWDMFMAGFSSIPNNQIMDCGEASIIDKMAAMIRTYGRFSNLKRIYLAGIHLESFLEAIPELRLQDRSSFHTHVAPKMVLIDHRETDDARDVLLTSSWRVARFLRFFSSCHGLGGDLGWALRAATPIVGPGDQNHEEGDDENGYEQVIETDAIKGAGSWVKVGKKGRAR</sequence>
<evidence type="ECO:0000256" key="1">
    <source>
        <dbReference type="SAM" id="MobiDB-lite"/>
    </source>
</evidence>
<evidence type="ECO:0000313" key="4">
    <source>
        <dbReference type="Proteomes" id="UP001342314"/>
    </source>
</evidence>
<dbReference type="AlphaFoldDB" id="A0AAV5G797"/>
<dbReference type="EMBL" id="BQKY01000003">
    <property type="protein sequence ID" value="GJN88426.1"/>
    <property type="molecule type" value="Genomic_DNA"/>
</dbReference>
<keyword evidence="4" id="KW-1185">Reference proteome</keyword>
<feature type="domain" description="DUF7923" evidence="2">
    <location>
        <begin position="139"/>
        <end position="224"/>
    </location>
</feature>
<dbReference type="Proteomes" id="UP001342314">
    <property type="component" value="Unassembled WGS sequence"/>
</dbReference>
<dbReference type="PANTHER" id="PTHR37543">
    <property type="entry name" value="CCCH ZINC FINGER DNA BINDING PROTEIN (AFU_ORTHOLOGUE AFUA_5G12760)"/>
    <property type="match status" value="1"/>
</dbReference>
<comment type="caution">
    <text evidence="3">The sequence shown here is derived from an EMBL/GenBank/DDBJ whole genome shotgun (WGS) entry which is preliminary data.</text>
</comment>
<dbReference type="InterPro" id="IPR057683">
    <property type="entry name" value="DUF7923"/>
</dbReference>
<organism evidence="3 4">
    <name type="scientific">Rhodotorula paludigena</name>
    <dbReference type="NCBI Taxonomy" id="86838"/>
    <lineage>
        <taxon>Eukaryota</taxon>
        <taxon>Fungi</taxon>
        <taxon>Dikarya</taxon>
        <taxon>Basidiomycota</taxon>
        <taxon>Pucciniomycotina</taxon>
        <taxon>Microbotryomycetes</taxon>
        <taxon>Sporidiobolales</taxon>
        <taxon>Sporidiobolaceae</taxon>
        <taxon>Rhodotorula</taxon>
    </lineage>
</organism>
<feature type="domain" description="DUF7923" evidence="2">
    <location>
        <begin position="571"/>
        <end position="721"/>
    </location>
</feature>
<feature type="compositionally biased region" description="Basic and acidic residues" evidence="1">
    <location>
        <begin position="354"/>
        <end position="365"/>
    </location>
</feature>
<accession>A0AAV5G797</accession>
<protein>
    <recommendedName>
        <fullName evidence="2">DUF7923 domain-containing protein</fullName>
    </recommendedName>
</protein>
<reference evidence="3 4" key="1">
    <citation type="submission" date="2021-12" db="EMBL/GenBank/DDBJ databases">
        <title>High titer production of polyol ester of fatty acids by Rhodotorula paludigena BS15 towards product separation-free biomass refinery.</title>
        <authorList>
            <person name="Mano J."/>
            <person name="Ono H."/>
            <person name="Tanaka T."/>
            <person name="Naito K."/>
            <person name="Sushida H."/>
            <person name="Ike M."/>
            <person name="Tokuyasu K."/>
            <person name="Kitaoka M."/>
        </authorList>
    </citation>
    <scope>NUCLEOTIDE SEQUENCE [LARGE SCALE GENOMIC DNA]</scope>
    <source>
        <strain evidence="3 4">BS15</strain>
    </source>
</reference>
<dbReference type="PANTHER" id="PTHR37543:SF1">
    <property type="entry name" value="CCCH ZINC FINGER DNA BINDING PROTEIN (AFU_ORTHOLOGUE AFUA_5G12760)"/>
    <property type="match status" value="1"/>
</dbReference>
<feature type="region of interest" description="Disordered" evidence="1">
    <location>
        <begin position="330"/>
        <end position="387"/>
    </location>
</feature>
<proteinExistence type="predicted"/>
<evidence type="ECO:0000313" key="3">
    <source>
        <dbReference type="EMBL" id="GJN88426.1"/>
    </source>
</evidence>